<organism evidence="13 14">
    <name type="scientific">Luteolibacter luteus</name>
    <dbReference type="NCBI Taxonomy" id="2728835"/>
    <lineage>
        <taxon>Bacteria</taxon>
        <taxon>Pseudomonadati</taxon>
        <taxon>Verrucomicrobiota</taxon>
        <taxon>Verrucomicrobiia</taxon>
        <taxon>Verrucomicrobiales</taxon>
        <taxon>Verrucomicrobiaceae</taxon>
        <taxon>Luteolibacter</taxon>
    </lineage>
</organism>
<comment type="pathway">
    <text evidence="1 9 11">Cofactor biosynthesis; thiamine diphosphate biosynthesis; thiamine phosphate from 4-amino-2-methyl-5-diphosphomethylpyrimidine and 4-methyl-5-(2-phosphoethyl)-thiazole: step 1/1.</text>
</comment>
<keyword evidence="2 9" id="KW-0808">Transferase</keyword>
<dbReference type="HAMAP" id="MF_00097">
    <property type="entry name" value="TMP_synthase"/>
    <property type="match status" value="1"/>
</dbReference>
<comment type="similarity">
    <text evidence="9 10">Belongs to the thiamine-phosphate synthase family.</text>
</comment>
<dbReference type="InterPro" id="IPR034291">
    <property type="entry name" value="TMP_synthase"/>
</dbReference>
<dbReference type="NCBIfam" id="TIGR00693">
    <property type="entry name" value="thiE"/>
    <property type="match status" value="1"/>
</dbReference>
<protein>
    <recommendedName>
        <fullName evidence="9">Thiamine-phosphate synthase</fullName>
        <shortName evidence="9">TP synthase</shortName>
        <shortName evidence="9">TPS</shortName>
        <ecNumber evidence="9">2.5.1.3</ecNumber>
    </recommendedName>
    <alternativeName>
        <fullName evidence="9">Thiamine-phosphate pyrophosphorylase</fullName>
        <shortName evidence="9">TMP pyrophosphorylase</shortName>
        <shortName evidence="9">TMP-PPase</shortName>
    </alternativeName>
</protein>
<dbReference type="GO" id="GO:0009228">
    <property type="term" value="P:thiamine biosynthetic process"/>
    <property type="evidence" value="ECO:0007669"/>
    <property type="project" value="UniProtKB-KW"/>
</dbReference>
<comment type="function">
    <text evidence="9">Condenses 4-methyl-5-(beta-hydroxyethyl)thiazole monophosphate (THZ-P) and 2-methyl-4-amino-5-hydroxymethyl pyrimidine pyrophosphate (HMP-PP) to form thiamine monophosphate (TMP).</text>
</comment>
<dbReference type="SUPFAM" id="SSF51391">
    <property type="entry name" value="Thiamin phosphate synthase"/>
    <property type="match status" value="1"/>
</dbReference>
<evidence type="ECO:0000256" key="8">
    <source>
        <dbReference type="ARBA" id="ARBA00047883"/>
    </source>
</evidence>
<evidence type="ECO:0000256" key="10">
    <source>
        <dbReference type="RuleBase" id="RU003826"/>
    </source>
</evidence>
<keyword evidence="14" id="KW-1185">Reference proteome</keyword>
<evidence type="ECO:0000259" key="12">
    <source>
        <dbReference type="Pfam" id="PF02581"/>
    </source>
</evidence>
<dbReference type="PANTHER" id="PTHR20857">
    <property type="entry name" value="THIAMINE-PHOSPHATE PYROPHOSPHORYLASE"/>
    <property type="match status" value="1"/>
</dbReference>
<evidence type="ECO:0000256" key="3">
    <source>
        <dbReference type="ARBA" id="ARBA00022723"/>
    </source>
</evidence>
<dbReference type="UniPathway" id="UPA00060">
    <property type="reaction ID" value="UER00141"/>
</dbReference>
<dbReference type="EMBL" id="CP051774">
    <property type="protein sequence ID" value="QJE96503.1"/>
    <property type="molecule type" value="Genomic_DNA"/>
</dbReference>
<reference evidence="13 14" key="1">
    <citation type="submission" date="2020-04" db="EMBL/GenBank/DDBJ databases">
        <title>Luteolibacter sp. G-1-1-1 isolated from soil.</title>
        <authorList>
            <person name="Dahal R.H."/>
        </authorList>
    </citation>
    <scope>NUCLEOTIDE SEQUENCE [LARGE SCALE GENOMIC DNA]</scope>
    <source>
        <strain evidence="13 14">G-1-1-1</strain>
    </source>
</reference>
<evidence type="ECO:0000256" key="6">
    <source>
        <dbReference type="ARBA" id="ARBA00047334"/>
    </source>
</evidence>
<gene>
    <name evidence="9 13" type="primary">thiE</name>
    <name evidence="13" type="ORF">HHL09_12165</name>
</gene>
<dbReference type="KEGG" id="luo:HHL09_12165"/>
<feature type="binding site" evidence="9">
    <location>
        <position position="69"/>
    </location>
    <ligand>
        <name>4-amino-2-methyl-5-(diphosphooxymethyl)pyrimidine</name>
        <dbReference type="ChEBI" id="CHEBI:57841"/>
    </ligand>
</feature>
<feature type="binding site" evidence="9">
    <location>
        <position position="89"/>
    </location>
    <ligand>
        <name>Mg(2+)</name>
        <dbReference type="ChEBI" id="CHEBI:18420"/>
    </ligand>
</feature>
<keyword evidence="4 9" id="KW-0460">Magnesium</keyword>
<dbReference type="Pfam" id="PF02581">
    <property type="entry name" value="TMP-TENI"/>
    <property type="match status" value="1"/>
</dbReference>
<dbReference type="InterPro" id="IPR036206">
    <property type="entry name" value="ThiamineP_synth_sf"/>
</dbReference>
<dbReference type="PANTHER" id="PTHR20857:SF15">
    <property type="entry name" value="THIAMINE-PHOSPHATE SYNTHASE"/>
    <property type="match status" value="1"/>
</dbReference>
<keyword evidence="5 9" id="KW-0784">Thiamine biosynthesis</keyword>
<evidence type="ECO:0000313" key="13">
    <source>
        <dbReference type="EMBL" id="QJE96503.1"/>
    </source>
</evidence>
<dbReference type="GO" id="GO:0000287">
    <property type="term" value="F:magnesium ion binding"/>
    <property type="evidence" value="ECO:0007669"/>
    <property type="project" value="UniProtKB-UniRule"/>
</dbReference>
<feature type="binding site" evidence="9">
    <location>
        <position position="108"/>
    </location>
    <ligand>
        <name>4-amino-2-methyl-5-(diphosphooxymethyl)pyrimidine</name>
        <dbReference type="ChEBI" id="CHEBI:57841"/>
    </ligand>
</feature>
<dbReference type="GO" id="GO:0005737">
    <property type="term" value="C:cytoplasm"/>
    <property type="evidence" value="ECO:0007669"/>
    <property type="project" value="TreeGrafter"/>
</dbReference>
<comment type="cofactor">
    <cofactor evidence="9">
        <name>Mg(2+)</name>
        <dbReference type="ChEBI" id="CHEBI:18420"/>
    </cofactor>
    <text evidence="9">Binds 1 Mg(2+) ion per subunit.</text>
</comment>
<evidence type="ECO:0000256" key="11">
    <source>
        <dbReference type="RuleBase" id="RU004253"/>
    </source>
</evidence>
<accession>A0A858RKD4</accession>
<feature type="binding site" evidence="9">
    <location>
        <begin position="37"/>
        <end position="41"/>
    </location>
    <ligand>
        <name>4-amino-2-methyl-5-(diphosphooxymethyl)pyrimidine</name>
        <dbReference type="ChEBI" id="CHEBI:57841"/>
    </ligand>
</feature>
<dbReference type="GO" id="GO:0004789">
    <property type="term" value="F:thiamine-phosphate diphosphorylase activity"/>
    <property type="evidence" value="ECO:0007669"/>
    <property type="project" value="UniProtKB-UniRule"/>
</dbReference>
<dbReference type="InterPro" id="IPR013785">
    <property type="entry name" value="Aldolase_TIM"/>
</dbReference>
<evidence type="ECO:0000256" key="9">
    <source>
        <dbReference type="HAMAP-Rule" id="MF_00097"/>
    </source>
</evidence>
<feature type="binding site" evidence="9">
    <location>
        <position position="137"/>
    </location>
    <ligand>
        <name>4-amino-2-methyl-5-(diphosphooxymethyl)pyrimidine</name>
        <dbReference type="ChEBI" id="CHEBI:57841"/>
    </ligand>
</feature>
<dbReference type="CDD" id="cd00564">
    <property type="entry name" value="TMP_TenI"/>
    <property type="match status" value="1"/>
</dbReference>
<evidence type="ECO:0000313" key="14">
    <source>
        <dbReference type="Proteomes" id="UP000501812"/>
    </source>
</evidence>
<dbReference type="AlphaFoldDB" id="A0A858RKD4"/>
<proteinExistence type="inferred from homology"/>
<name>A0A858RKD4_9BACT</name>
<evidence type="ECO:0000256" key="4">
    <source>
        <dbReference type="ARBA" id="ARBA00022842"/>
    </source>
</evidence>
<dbReference type="Gene3D" id="3.20.20.70">
    <property type="entry name" value="Aldolase class I"/>
    <property type="match status" value="1"/>
</dbReference>
<feature type="binding site" evidence="9">
    <location>
        <position position="70"/>
    </location>
    <ligand>
        <name>Mg(2+)</name>
        <dbReference type="ChEBI" id="CHEBI:18420"/>
    </ligand>
</feature>
<evidence type="ECO:0000256" key="1">
    <source>
        <dbReference type="ARBA" id="ARBA00005165"/>
    </source>
</evidence>
<keyword evidence="3 9" id="KW-0479">Metal-binding</keyword>
<feature type="binding site" evidence="9">
    <location>
        <begin position="134"/>
        <end position="136"/>
    </location>
    <ligand>
        <name>2-[(2R,5Z)-2-carboxy-4-methylthiazol-5(2H)-ylidene]ethyl phosphate</name>
        <dbReference type="ChEBI" id="CHEBI:62899"/>
    </ligand>
</feature>
<feature type="binding site" evidence="9">
    <location>
        <position position="166"/>
    </location>
    <ligand>
        <name>2-[(2R,5Z)-2-carboxy-4-methylthiazol-5(2H)-ylidene]ethyl phosphate</name>
        <dbReference type="ChEBI" id="CHEBI:62899"/>
    </ligand>
</feature>
<dbReference type="InterPro" id="IPR022998">
    <property type="entry name" value="ThiamineP_synth_TenI"/>
</dbReference>
<dbReference type="RefSeq" id="WP_169454904.1">
    <property type="nucleotide sequence ID" value="NZ_CP051774.1"/>
</dbReference>
<comment type="catalytic activity">
    <reaction evidence="8 9 10">
        <text>2-[(2R,5Z)-2-carboxy-4-methylthiazol-5(2H)-ylidene]ethyl phosphate + 4-amino-2-methyl-5-(diphosphooxymethyl)pyrimidine + 2 H(+) = thiamine phosphate + CO2 + diphosphate</text>
        <dbReference type="Rhea" id="RHEA:47844"/>
        <dbReference type="ChEBI" id="CHEBI:15378"/>
        <dbReference type="ChEBI" id="CHEBI:16526"/>
        <dbReference type="ChEBI" id="CHEBI:33019"/>
        <dbReference type="ChEBI" id="CHEBI:37575"/>
        <dbReference type="ChEBI" id="CHEBI:57841"/>
        <dbReference type="ChEBI" id="CHEBI:62899"/>
        <dbReference type="EC" id="2.5.1.3"/>
    </reaction>
</comment>
<dbReference type="EC" id="2.5.1.3" evidence="9"/>
<feature type="binding site" evidence="9">
    <location>
        <begin position="186"/>
        <end position="187"/>
    </location>
    <ligand>
        <name>2-[(2R,5Z)-2-carboxy-4-methylthiazol-5(2H)-ylidene]ethyl phosphate</name>
        <dbReference type="ChEBI" id="CHEBI:62899"/>
    </ligand>
</feature>
<evidence type="ECO:0000256" key="2">
    <source>
        <dbReference type="ARBA" id="ARBA00022679"/>
    </source>
</evidence>
<sequence length="218" mass="22693">MKLTGQLYAIVDLGYVKPESAVAAATALLAGGADILQLRAKGHAEREIEELAKRILPLCREAGVPFVVNDYPEIAAQVGSDGVHIGQDDGSLAAVRAIVGEQMIVGRSTHSPEQAKAALEEGFDYIGFGPLFPTPTKLGRPGIGMENIPSVQTEVGSKIPVFCIGGIKRANLPEVLAAGASNVVIVSDLLCASEIAVAANEAKHRLLAIEAARPPADL</sequence>
<dbReference type="GO" id="GO:0009229">
    <property type="term" value="P:thiamine diphosphate biosynthetic process"/>
    <property type="evidence" value="ECO:0007669"/>
    <property type="project" value="UniProtKB-UniRule"/>
</dbReference>
<comment type="catalytic activity">
    <reaction evidence="7 9 10">
        <text>2-(2-carboxy-4-methylthiazol-5-yl)ethyl phosphate + 4-amino-2-methyl-5-(diphosphooxymethyl)pyrimidine + 2 H(+) = thiamine phosphate + CO2 + diphosphate</text>
        <dbReference type="Rhea" id="RHEA:47848"/>
        <dbReference type="ChEBI" id="CHEBI:15378"/>
        <dbReference type="ChEBI" id="CHEBI:16526"/>
        <dbReference type="ChEBI" id="CHEBI:33019"/>
        <dbReference type="ChEBI" id="CHEBI:37575"/>
        <dbReference type="ChEBI" id="CHEBI:57841"/>
        <dbReference type="ChEBI" id="CHEBI:62890"/>
        <dbReference type="EC" id="2.5.1.3"/>
    </reaction>
</comment>
<evidence type="ECO:0000256" key="5">
    <source>
        <dbReference type="ARBA" id="ARBA00022977"/>
    </source>
</evidence>
<comment type="catalytic activity">
    <reaction evidence="6 9 10">
        <text>4-methyl-5-(2-phosphooxyethyl)-thiazole + 4-amino-2-methyl-5-(diphosphooxymethyl)pyrimidine + H(+) = thiamine phosphate + diphosphate</text>
        <dbReference type="Rhea" id="RHEA:22328"/>
        <dbReference type="ChEBI" id="CHEBI:15378"/>
        <dbReference type="ChEBI" id="CHEBI:33019"/>
        <dbReference type="ChEBI" id="CHEBI:37575"/>
        <dbReference type="ChEBI" id="CHEBI:57841"/>
        <dbReference type="ChEBI" id="CHEBI:58296"/>
        <dbReference type="EC" id="2.5.1.3"/>
    </reaction>
</comment>
<feature type="domain" description="Thiamine phosphate synthase/TenI" evidence="12">
    <location>
        <begin position="7"/>
        <end position="188"/>
    </location>
</feature>
<dbReference type="Proteomes" id="UP000501812">
    <property type="component" value="Chromosome"/>
</dbReference>
<evidence type="ECO:0000256" key="7">
    <source>
        <dbReference type="ARBA" id="ARBA00047851"/>
    </source>
</evidence>